<dbReference type="InterPro" id="IPR029058">
    <property type="entry name" value="AB_hydrolase_fold"/>
</dbReference>
<reference evidence="2" key="1">
    <citation type="submission" date="2016-06" db="EMBL/GenBank/DDBJ databases">
        <title>Draft Genome sequence of the fungus Inonotus baumii.</title>
        <authorList>
            <person name="Zhu H."/>
            <person name="Lin W."/>
        </authorList>
    </citation>
    <scope>NUCLEOTIDE SEQUENCE</scope>
    <source>
        <strain evidence="2">821</strain>
    </source>
</reference>
<feature type="domain" description="AB hydrolase-1" evidence="1">
    <location>
        <begin position="33"/>
        <end position="338"/>
    </location>
</feature>
<name>A0A9Q5HT12_SANBA</name>
<dbReference type="Proteomes" id="UP000757232">
    <property type="component" value="Unassembled WGS sequence"/>
</dbReference>
<sequence>MSDITVDDHGHSLYYEDTGSPPNAEDIYTTLMIVHGTGFHGQIFRRLLPFALQHYIRLVFISRRDYPGSSAYTDEDLEKINTDSAEMNNEFAEARAAEFARFIKTFIEKENIPRASSDWKRGGIVLMAWSSGNAYTLPLLSYADSIPGDTRLFIEPYLRSLILFDMPRWIVGALQLPDALRDLSLSEEERVQRFNIWVSSYYSHKSLASRNLADLQSVADDDPSIRKSTYEVLTPEEIKETAYAPPSTGSELAFRNGSPAIYAERVRRAIFDDKLAKYWPRAGVDVVWGEESIWVVVGATWELQKAREKANEEGIVGRPLRFFMIPGANHFPHWDEPEMTMKFFADIIDP</sequence>
<gene>
    <name evidence="2" type="ORF">A7U60_g7428</name>
</gene>
<evidence type="ECO:0000259" key="1">
    <source>
        <dbReference type="Pfam" id="PF12697"/>
    </source>
</evidence>
<evidence type="ECO:0000313" key="3">
    <source>
        <dbReference type="Proteomes" id="UP000757232"/>
    </source>
</evidence>
<evidence type="ECO:0000313" key="2">
    <source>
        <dbReference type="EMBL" id="OCB85419.1"/>
    </source>
</evidence>
<proteinExistence type="predicted"/>
<protein>
    <recommendedName>
        <fullName evidence="1">AB hydrolase-1 domain-containing protein</fullName>
    </recommendedName>
</protein>
<dbReference type="EMBL" id="LNZH02000209">
    <property type="protein sequence ID" value="OCB85419.1"/>
    <property type="molecule type" value="Genomic_DNA"/>
</dbReference>
<dbReference type="InterPro" id="IPR000073">
    <property type="entry name" value="AB_hydrolase_1"/>
</dbReference>
<comment type="caution">
    <text evidence="2">The sequence shown here is derived from an EMBL/GenBank/DDBJ whole genome shotgun (WGS) entry which is preliminary data.</text>
</comment>
<dbReference type="Gene3D" id="3.40.50.1820">
    <property type="entry name" value="alpha/beta hydrolase"/>
    <property type="match status" value="1"/>
</dbReference>
<dbReference type="Pfam" id="PF12697">
    <property type="entry name" value="Abhydrolase_6"/>
    <property type="match status" value="1"/>
</dbReference>
<accession>A0A9Q5HT12</accession>
<dbReference type="OrthoDB" id="5311491at2759"/>
<organism evidence="2 3">
    <name type="scientific">Sanghuangporus baumii</name>
    <name type="common">Phellinus baumii</name>
    <dbReference type="NCBI Taxonomy" id="108892"/>
    <lineage>
        <taxon>Eukaryota</taxon>
        <taxon>Fungi</taxon>
        <taxon>Dikarya</taxon>
        <taxon>Basidiomycota</taxon>
        <taxon>Agaricomycotina</taxon>
        <taxon>Agaricomycetes</taxon>
        <taxon>Hymenochaetales</taxon>
        <taxon>Hymenochaetaceae</taxon>
        <taxon>Sanghuangporus</taxon>
    </lineage>
</organism>
<dbReference type="AlphaFoldDB" id="A0A9Q5HT12"/>
<dbReference type="SUPFAM" id="SSF53474">
    <property type="entry name" value="alpha/beta-Hydrolases"/>
    <property type="match status" value="1"/>
</dbReference>
<keyword evidence="3" id="KW-1185">Reference proteome</keyword>